<evidence type="ECO:0000313" key="2">
    <source>
        <dbReference type="Proteomes" id="UP000195386"/>
    </source>
</evidence>
<dbReference type="RefSeq" id="WP_087425483.1">
    <property type="nucleotide sequence ID" value="NZ_CAMMFP010000034.1"/>
</dbReference>
<reference evidence="2" key="1">
    <citation type="submission" date="2017-04" db="EMBL/GenBank/DDBJ databases">
        <title>Function of individual gut microbiota members based on whole genome sequencing of pure cultures obtained from chicken caecum.</title>
        <authorList>
            <person name="Medvecky M."/>
            <person name="Cejkova D."/>
            <person name="Polansky O."/>
            <person name="Karasova D."/>
            <person name="Kubasova T."/>
            <person name="Cizek A."/>
            <person name="Rychlik I."/>
        </authorList>
    </citation>
    <scope>NUCLEOTIDE SEQUENCE [LARGE SCALE GENOMIC DNA]</scope>
    <source>
        <strain evidence="2">An43</strain>
    </source>
</reference>
<organism evidence="1 2">
    <name type="scientific">Bacteroides clarus</name>
    <dbReference type="NCBI Taxonomy" id="626929"/>
    <lineage>
        <taxon>Bacteria</taxon>
        <taxon>Pseudomonadati</taxon>
        <taxon>Bacteroidota</taxon>
        <taxon>Bacteroidia</taxon>
        <taxon>Bacteroidales</taxon>
        <taxon>Bacteroidaceae</taxon>
        <taxon>Bacteroides</taxon>
    </lineage>
</organism>
<gene>
    <name evidence="1" type="ORF">B5F97_03880</name>
</gene>
<sequence length="101" mass="11920">MKAIIEKVLECLMAFLPFLSKRGKKKMEKMKEFSELVREQYAFLVGQLEKVLQDYFGLNTRVKEMHTEIFSLKTKLVKELPRRCMREGCDKRQSENSVTAI</sequence>
<dbReference type="AlphaFoldDB" id="A0A1Y3Z7Y8"/>
<name>A0A1Y3Z7Y8_9BACE</name>
<comment type="caution">
    <text evidence="1">The sequence shown here is derived from an EMBL/GenBank/DDBJ whole genome shotgun (WGS) entry which is preliminary data.</text>
</comment>
<evidence type="ECO:0000313" key="1">
    <source>
        <dbReference type="EMBL" id="OUO02651.1"/>
    </source>
</evidence>
<dbReference type="Proteomes" id="UP000195386">
    <property type="component" value="Unassembled WGS sequence"/>
</dbReference>
<protein>
    <submittedName>
        <fullName evidence="1">Uncharacterized protein</fullName>
    </submittedName>
</protein>
<accession>A0A1Y3Z7Y8</accession>
<dbReference type="EMBL" id="NFII01000002">
    <property type="protein sequence ID" value="OUO02651.1"/>
    <property type="molecule type" value="Genomic_DNA"/>
</dbReference>
<proteinExistence type="predicted"/>